<accession>A0A3B1DD08</accession>
<evidence type="ECO:0000313" key="1">
    <source>
        <dbReference type="EMBL" id="VAX40209.1"/>
    </source>
</evidence>
<proteinExistence type="predicted"/>
<reference evidence="1" key="1">
    <citation type="submission" date="2018-06" db="EMBL/GenBank/DDBJ databases">
        <authorList>
            <person name="Zhirakovskaya E."/>
        </authorList>
    </citation>
    <scope>NUCLEOTIDE SEQUENCE</scope>
</reference>
<name>A0A3B1DD08_9ZZZZ</name>
<sequence length="120" mass="13561">MVKEQRVLVVNGQPETEEVLKVVLEPRGFKIDRVSHQAAMDEADLPQKPRLIVLHEESPSQPQAVSNDSYHGVPRVIIGSMFTPKNDAKNGEKRLSQPFQYGELIQMIDHLLKNETTCSK</sequence>
<dbReference type="EMBL" id="UOGL01000411">
    <property type="protein sequence ID" value="VAX40209.1"/>
    <property type="molecule type" value="Genomic_DNA"/>
</dbReference>
<gene>
    <name evidence="1" type="ORF">MNBD_PLANCTO02-1023</name>
</gene>
<protein>
    <submittedName>
        <fullName evidence="1">Uncharacterized protein</fullName>
    </submittedName>
</protein>
<organism evidence="1">
    <name type="scientific">hydrothermal vent metagenome</name>
    <dbReference type="NCBI Taxonomy" id="652676"/>
    <lineage>
        <taxon>unclassified sequences</taxon>
        <taxon>metagenomes</taxon>
        <taxon>ecological metagenomes</taxon>
    </lineage>
</organism>
<dbReference type="AlphaFoldDB" id="A0A3B1DD08"/>